<dbReference type="EMBL" id="BCSY01000069">
    <property type="protein sequence ID" value="GAS97144.1"/>
    <property type="molecule type" value="Genomic_DNA"/>
</dbReference>
<feature type="signal peptide" evidence="1">
    <location>
        <begin position="1"/>
        <end position="24"/>
    </location>
</feature>
<evidence type="ECO:0000313" key="3">
    <source>
        <dbReference type="Proteomes" id="UP000069443"/>
    </source>
</evidence>
<proteinExistence type="predicted"/>
<reference evidence="3" key="2">
    <citation type="submission" date="2016-02" db="EMBL/GenBank/DDBJ databases">
        <title>Draft genome sequence of five rapidly growing Mycobacterium species.</title>
        <authorList>
            <person name="Katahira K."/>
            <person name="Gotou Y."/>
            <person name="Iida K."/>
            <person name="Ogura Y."/>
            <person name="Hayashi T."/>
        </authorList>
    </citation>
    <scope>NUCLEOTIDE SEQUENCE [LARGE SCALE GENOMIC DNA]</scope>
    <source>
        <strain evidence="3">JCM15298</strain>
    </source>
</reference>
<keyword evidence="3" id="KW-1185">Reference proteome</keyword>
<evidence type="ECO:0000256" key="1">
    <source>
        <dbReference type="SAM" id="SignalP"/>
    </source>
</evidence>
<keyword evidence="1" id="KW-0732">Signal</keyword>
<reference evidence="3" key="1">
    <citation type="journal article" date="2016" name="Genome Announc.">
        <title>Draft Genome Sequences of Five Rapidly Growing Mycobacterium Species, M. thermoresistibile, M. fortuitum subsp. acetamidolyticum, M. canariasense, M. brisbanense, and M. novocastrense.</title>
        <authorList>
            <person name="Katahira K."/>
            <person name="Ogura Y."/>
            <person name="Gotoh Y."/>
            <person name="Hayashi T."/>
        </authorList>
    </citation>
    <scope>NUCLEOTIDE SEQUENCE [LARGE SCALE GENOMIC DNA]</scope>
    <source>
        <strain evidence="3">JCM15298</strain>
    </source>
</reference>
<comment type="caution">
    <text evidence="2">The sequence shown here is derived from an EMBL/GenBank/DDBJ whole genome shotgun (WGS) entry which is preliminary data.</text>
</comment>
<evidence type="ECO:0000313" key="2">
    <source>
        <dbReference type="EMBL" id="GAS97144.1"/>
    </source>
</evidence>
<protein>
    <submittedName>
        <fullName evidence="2">Uncharacterized protein</fullName>
    </submittedName>
</protein>
<gene>
    <name evidence="2" type="ORF">RMCC_4110</name>
</gene>
<dbReference type="AlphaFoldDB" id="A0A124E2K9"/>
<name>A0A124E2K9_MYCCR</name>
<sequence length="171" mass="18026">MRWPAVLAAATTLFAAAPLSQTQADTPKFLSLDGYAPVDIADYRIDTTTPGHLSSGTYFLTPDGVVCNFTSLQPQCRGNNLPALPPAASDPSRGLNRSNWIGTVTGLKQTNEESPTDAFHGQPIKTLPPFHSITVGGAVCGVDDKGTTACKDAQGRGFILSPAWSGWLPKV</sequence>
<organism evidence="2 3">
    <name type="scientific">Mycolicibacterium canariasense</name>
    <name type="common">Mycobacterium canariasense</name>
    <dbReference type="NCBI Taxonomy" id="228230"/>
    <lineage>
        <taxon>Bacteria</taxon>
        <taxon>Bacillati</taxon>
        <taxon>Actinomycetota</taxon>
        <taxon>Actinomycetes</taxon>
        <taxon>Mycobacteriales</taxon>
        <taxon>Mycobacteriaceae</taxon>
        <taxon>Mycolicibacterium</taxon>
    </lineage>
</organism>
<dbReference type="STRING" id="228230.RMCC_4110"/>
<accession>A0A124E2K9</accession>
<feature type="chain" id="PRO_5007170729" evidence="1">
    <location>
        <begin position="25"/>
        <end position="171"/>
    </location>
</feature>
<dbReference type="Proteomes" id="UP000069443">
    <property type="component" value="Unassembled WGS sequence"/>
</dbReference>